<organism evidence="1 2">
    <name type="scientific">Paraconexibacter algicola</name>
    <dbReference type="NCBI Taxonomy" id="2133960"/>
    <lineage>
        <taxon>Bacteria</taxon>
        <taxon>Bacillati</taxon>
        <taxon>Actinomycetota</taxon>
        <taxon>Thermoleophilia</taxon>
        <taxon>Solirubrobacterales</taxon>
        <taxon>Paraconexibacteraceae</taxon>
        <taxon>Paraconexibacter</taxon>
    </lineage>
</organism>
<dbReference type="RefSeq" id="WP_146175339.1">
    <property type="nucleotide sequence ID" value="NZ_PYYB01000001.1"/>
</dbReference>
<evidence type="ECO:0000313" key="1">
    <source>
        <dbReference type="EMBL" id="PTL60190.1"/>
    </source>
</evidence>
<proteinExistence type="predicted"/>
<dbReference type="EMBL" id="PYYB01000001">
    <property type="protein sequence ID" value="PTL60190.1"/>
    <property type="molecule type" value="Genomic_DNA"/>
</dbReference>
<sequence>MATATPVQAPEQGGRMDLVRAVVEQIVGRTLGAAEIDAIAASAQPIALAFDRARQGRAEQARVQAAREAVSWGATLDLRETASGEGVFAVSGSFVADGREIAVEVRLLGDGTAGVMPLRLDVDVDAQGRTTRLGFAGRATASDGAAGTGAAASAAAWAGLPVRVHGPDGRMDVTTLADARGARPGGGHLVDLVA</sequence>
<protein>
    <submittedName>
        <fullName evidence="1">Uncharacterized protein</fullName>
    </submittedName>
</protein>
<reference evidence="1 2" key="1">
    <citation type="submission" date="2018-03" db="EMBL/GenBank/DDBJ databases">
        <title>Aquarubrobacter algicola gen. nov., sp. nov., a novel actinobacterium isolated from shallow eutrophic lake during the end of cyanobacterial harmful algal blooms.</title>
        <authorList>
            <person name="Chun S.J."/>
        </authorList>
    </citation>
    <scope>NUCLEOTIDE SEQUENCE [LARGE SCALE GENOMIC DNA]</scope>
    <source>
        <strain evidence="1 2">Seoho-28</strain>
    </source>
</reference>
<keyword evidence="2" id="KW-1185">Reference proteome</keyword>
<dbReference type="AlphaFoldDB" id="A0A2T4ULT1"/>
<accession>A0A2T4ULT1</accession>
<evidence type="ECO:0000313" key="2">
    <source>
        <dbReference type="Proteomes" id="UP000240739"/>
    </source>
</evidence>
<gene>
    <name evidence="1" type="ORF">C7Y72_11345</name>
</gene>
<comment type="caution">
    <text evidence="1">The sequence shown here is derived from an EMBL/GenBank/DDBJ whole genome shotgun (WGS) entry which is preliminary data.</text>
</comment>
<name>A0A2T4ULT1_9ACTN</name>
<dbReference type="Proteomes" id="UP000240739">
    <property type="component" value="Unassembled WGS sequence"/>
</dbReference>